<name>A0ABS8WRN5_DATST</name>
<dbReference type="EMBL" id="JACEIK010008977">
    <property type="protein sequence ID" value="MCE3051829.1"/>
    <property type="molecule type" value="Genomic_DNA"/>
</dbReference>
<reference evidence="1 2" key="1">
    <citation type="journal article" date="2021" name="BMC Genomics">
        <title>Datura genome reveals duplications of psychoactive alkaloid biosynthetic genes and high mutation rate following tissue culture.</title>
        <authorList>
            <person name="Rajewski A."/>
            <person name="Carter-House D."/>
            <person name="Stajich J."/>
            <person name="Litt A."/>
        </authorList>
    </citation>
    <scope>NUCLEOTIDE SEQUENCE [LARGE SCALE GENOMIC DNA]</scope>
    <source>
        <strain evidence="1">AR-01</strain>
    </source>
</reference>
<organism evidence="1 2">
    <name type="scientific">Datura stramonium</name>
    <name type="common">Jimsonweed</name>
    <name type="synonym">Common thornapple</name>
    <dbReference type="NCBI Taxonomy" id="4076"/>
    <lineage>
        <taxon>Eukaryota</taxon>
        <taxon>Viridiplantae</taxon>
        <taxon>Streptophyta</taxon>
        <taxon>Embryophyta</taxon>
        <taxon>Tracheophyta</taxon>
        <taxon>Spermatophyta</taxon>
        <taxon>Magnoliopsida</taxon>
        <taxon>eudicotyledons</taxon>
        <taxon>Gunneridae</taxon>
        <taxon>Pentapetalae</taxon>
        <taxon>asterids</taxon>
        <taxon>lamiids</taxon>
        <taxon>Solanales</taxon>
        <taxon>Solanaceae</taxon>
        <taxon>Solanoideae</taxon>
        <taxon>Datureae</taxon>
        <taxon>Datura</taxon>
    </lineage>
</organism>
<accession>A0ABS8WRN5</accession>
<keyword evidence="2" id="KW-1185">Reference proteome</keyword>
<feature type="non-terminal residue" evidence="1">
    <location>
        <position position="1"/>
    </location>
</feature>
<gene>
    <name evidence="1" type="ORF">HAX54_050930</name>
</gene>
<evidence type="ECO:0000313" key="1">
    <source>
        <dbReference type="EMBL" id="MCE3051829.1"/>
    </source>
</evidence>
<protein>
    <submittedName>
        <fullName evidence="1">Uncharacterized protein</fullName>
    </submittedName>
</protein>
<dbReference type="Proteomes" id="UP000823775">
    <property type="component" value="Unassembled WGS sequence"/>
</dbReference>
<proteinExistence type="predicted"/>
<comment type="caution">
    <text evidence="1">The sequence shown here is derived from an EMBL/GenBank/DDBJ whole genome shotgun (WGS) entry which is preliminary data.</text>
</comment>
<sequence length="63" mass="7001">YTRMSGCEKGRICETGDLAAWPIQPHKGTGVLQRVSVRFTYKHSGKRISRSALQALSHQGTRS</sequence>
<evidence type="ECO:0000313" key="2">
    <source>
        <dbReference type="Proteomes" id="UP000823775"/>
    </source>
</evidence>